<evidence type="ECO:0000256" key="3">
    <source>
        <dbReference type="ARBA" id="ARBA00022741"/>
    </source>
</evidence>
<dbReference type="InterPro" id="IPR049940">
    <property type="entry name" value="GluQ/Sye"/>
</dbReference>
<dbReference type="NCBIfam" id="NF004315">
    <property type="entry name" value="PRK05710.1-4"/>
    <property type="match status" value="1"/>
</dbReference>
<keyword evidence="3 7" id="KW-0547">Nucleotide-binding</keyword>
<dbReference type="SUPFAM" id="SSF52374">
    <property type="entry name" value="Nucleotidylyl transferase"/>
    <property type="match status" value="1"/>
</dbReference>
<dbReference type="GO" id="GO:0006424">
    <property type="term" value="P:glutamyl-tRNA aminoacylation"/>
    <property type="evidence" value="ECO:0007669"/>
    <property type="project" value="TreeGrafter"/>
</dbReference>
<evidence type="ECO:0000259" key="9">
    <source>
        <dbReference type="Pfam" id="PF00749"/>
    </source>
</evidence>
<dbReference type="OrthoDB" id="9807503at2"/>
<dbReference type="PANTHER" id="PTHR43311:SF1">
    <property type="entry name" value="GLUTAMYL-Q TRNA(ASP) SYNTHETASE"/>
    <property type="match status" value="1"/>
</dbReference>
<dbReference type="AlphaFoldDB" id="A0A432NTD4"/>
<sequence>MITSERQKPVFRFAPSPNGQLHLGHALSALLNRDMAEAAHGRLLLRIEDIDQTRCTPEFEAGILRDLDWLGMDWESPARRQSEHFPEYQAALHTLIERGLVYPAFLTRGEVKARVAAYEAAGTPWPRDPDGTPHYPANDRDRPEEEWREMLASGRKHAWRLDMRKALDLIGELLFWTETGDGRSGEIAAEPEVWGDVILSRSDAPSSYHLSVVVDDALQGVSHVVRGFDLFHATSVHRLLQVLLDLPQPLYHHHRLILDASGRKLSKSEGDRGLGELRARGLSGADIRRLVGL</sequence>
<dbReference type="InterPro" id="IPR000924">
    <property type="entry name" value="Glu/Gln-tRNA-synth"/>
</dbReference>
<reference evidence="10 11" key="1">
    <citation type="submission" date="2018-11" db="EMBL/GenBank/DDBJ databases">
        <title>Rhizobium chutanense sp. nov., isolated from root nodules of Phaseolus vulgaris in China.</title>
        <authorList>
            <person name="Huo Y."/>
        </authorList>
    </citation>
    <scope>NUCLEOTIDE SEQUENCE [LARGE SCALE GENOMIC DNA]</scope>
    <source>
        <strain evidence="10 11">C16</strain>
    </source>
</reference>
<feature type="compositionally biased region" description="Basic and acidic residues" evidence="8">
    <location>
        <begin position="127"/>
        <end position="143"/>
    </location>
</feature>
<evidence type="ECO:0000256" key="2">
    <source>
        <dbReference type="ARBA" id="ARBA00022723"/>
    </source>
</evidence>
<feature type="domain" description="Glutamyl/glutaminyl-tRNA synthetase class Ib catalytic" evidence="9">
    <location>
        <begin position="11"/>
        <end position="270"/>
    </location>
</feature>
<dbReference type="InterPro" id="IPR014729">
    <property type="entry name" value="Rossmann-like_a/b/a_fold"/>
</dbReference>
<name>A0A432NTD4_9HYPH</name>
<dbReference type="Proteomes" id="UP000278081">
    <property type="component" value="Unassembled WGS sequence"/>
</dbReference>
<evidence type="ECO:0000256" key="1">
    <source>
        <dbReference type="ARBA" id="ARBA00022598"/>
    </source>
</evidence>
<dbReference type="GO" id="GO:0005829">
    <property type="term" value="C:cytosol"/>
    <property type="evidence" value="ECO:0007669"/>
    <property type="project" value="TreeGrafter"/>
</dbReference>
<keyword evidence="1 7" id="KW-0436">Ligase</keyword>
<comment type="similarity">
    <text evidence="7">Belongs to the class-I aminoacyl-tRNA synthetase family.</text>
</comment>
<dbReference type="InterPro" id="IPR001412">
    <property type="entry name" value="aa-tRNA-synth_I_CS"/>
</dbReference>
<evidence type="ECO:0000256" key="7">
    <source>
        <dbReference type="RuleBase" id="RU363037"/>
    </source>
</evidence>
<dbReference type="RefSeq" id="WP_126910572.1">
    <property type="nucleotide sequence ID" value="NZ_ML133766.1"/>
</dbReference>
<accession>A0A432NTD4</accession>
<evidence type="ECO:0000313" key="10">
    <source>
        <dbReference type="EMBL" id="RUM02606.1"/>
    </source>
</evidence>
<keyword evidence="4" id="KW-0862">Zinc</keyword>
<dbReference type="InterPro" id="IPR020058">
    <property type="entry name" value="Glu/Gln-tRNA-synth_Ib_cat-dom"/>
</dbReference>
<comment type="caution">
    <text evidence="10">The sequence shown here is derived from an EMBL/GenBank/DDBJ whole genome shotgun (WGS) entry which is preliminary data.</text>
</comment>
<keyword evidence="2" id="KW-0479">Metal-binding</keyword>
<dbReference type="GO" id="GO:0004818">
    <property type="term" value="F:glutamate-tRNA ligase activity"/>
    <property type="evidence" value="ECO:0007669"/>
    <property type="project" value="TreeGrafter"/>
</dbReference>
<organism evidence="10 11">
    <name type="scientific">Rhizobium chutanense</name>
    <dbReference type="NCBI Taxonomy" id="2035448"/>
    <lineage>
        <taxon>Bacteria</taxon>
        <taxon>Pseudomonadati</taxon>
        <taxon>Pseudomonadota</taxon>
        <taxon>Alphaproteobacteria</taxon>
        <taxon>Hyphomicrobiales</taxon>
        <taxon>Rhizobiaceae</taxon>
        <taxon>Rhizobium/Agrobacterium group</taxon>
        <taxon>Rhizobium</taxon>
    </lineage>
</organism>
<keyword evidence="5 7" id="KW-0067">ATP-binding</keyword>
<dbReference type="Pfam" id="PF00749">
    <property type="entry name" value="tRNA-synt_1c"/>
    <property type="match status" value="1"/>
</dbReference>
<evidence type="ECO:0000256" key="8">
    <source>
        <dbReference type="SAM" id="MobiDB-lite"/>
    </source>
</evidence>
<protein>
    <submittedName>
        <fullName evidence="10">tRNA glutamyl-Q(34) synthetase GluQRS</fullName>
    </submittedName>
</protein>
<evidence type="ECO:0000256" key="5">
    <source>
        <dbReference type="ARBA" id="ARBA00022840"/>
    </source>
</evidence>
<keyword evidence="6 7" id="KW-0030">Aminoacyl-tRNA synthetase</keyword>
<evidence type="ECO:0000256" key="6">
    <source>
        <dbReference type="ARBA" id="ARBA00023146"/>
    </source>
</evidence>
<dbReference type="GO" id="GO:0005524">
    <property type="term" value="F:ATP binding"/>
    <property type="evidence" value="ECO:0007669"/>
    <property type="project" value="UniProtKB-KW"/>
</dbReference>
<dbReference type="EMBL" id="RJTJ01000019">
    <property type="protein sequence ID" value="RUM02606.1"/>
    <property type="molecule type" value="Genomic_DNA"/>
</dbReference>
<feature type="region of interest" description="Disordered" evidence="8">
    <location>
        <begin position="124"/>
        <end position="143"/>
    </location>
</feature>
<dbReference type="PRINTS" id="PR00987">
    <property type="entry name" value="TRNASYNTHGLU"/>
</dbReference>
<dbReference type="PANTHER" id="PTHR43311">
    <property type="entry name" value="GLUTAMATE--TRNA LIGASE"/>
    <property type="match status" value="1"/>
</dbReference>
<dbReference type="PROSITE" id="PS00178">
    <property type="entry name" value="AA_TRNA_LIGASE_I"/>
    <property type="match status" value="1"/>
</dbReference>
<evidence type="ECO:0000256" key="4">
    <source>
        <dbReference type="ARBA" id="ARBA00022833"/>
    </source>
</evidence>
<proteinExistence type="inferred from homology"/>
<dbReference type="Gene3D" id="3.40.50.620">
    <property type="entry name" value="HUPs"/>
    <property type="match status" value="1"/>
</dbReference>
<gene>
    <name evidence="10" type="ORF">EFR84_21060</name>
</gene>
<keyword evidence="7" id="KW-0648">Protein biosynthesis</keyword>
<evidence type="ECO:0000313" key="11">
    <source>
        <dbReference type="Proteomes" id="UP000278081"/>
    </source>
</evidence>